<protein>
    <recommendedName>
        <fullName evidence="6">NACHT domain-containing protein</fullName>
    </recommendedName>
</protein>
<dbReference type="InterPro" id="IPR031359">
    <property type="entry name" value="NACHT_N"/>
</dbReference>
<keyword evidence="5" id="KW-1185">Reference proteome</keyword>
<reference evidence="4 5" key="1">
    <citation type="submission" date="2016-07" db="EMBL/GenBank/DDBJ databases">
        <title>Pervasive Adenine N6-methylation of Active Genes in Fungi.</title>
        <authorList>
            <consortium name="DOE Joint Genome Institute"/>
            <person name="Mondo S.J."/>
            <person name="Dannebaum R.O."/>
            <person name="Kuo R.C."/>
            <person name="Labutti K."/>
            <person name="Haridas S."/>
            <person name="Kuo A."/>
            <person name="Salamov A."/>
            <person name="Ahrendt S.R."/>
            <person name="Lipzen A."/>
            <person name="Sullivan W."/>
            <person name="Andreopoulos W.B."/>
            <person name="Clum A."/>
            <person name="Lindquist E."/>
            <person name="Daum C."/>
            <person name="Ramamoorthy G.K."/>
            <person name="Gryganskyi A."/>
            <person name="Culley D."/>
            <person name="Magnuson J.K."/>
            <person name="James T.Y."/>
            <person name="O'Malley M.A."/>
            <person name="Stajich J.E."/>
            <person name="Spatafora J.W."/>
            <person name="Visel A."/>
            <person name="Grigoriev I.V."/>
        </authorList>
    </citation>
    <scope>NUCLEOTIDE SEQUENCE [LARGE SCALE GENOMIC DNA]</scope>
    <source>
        <strain evidence="4 5">CBS 115471</strain>
    </source>
</reference>
<sequence length="1320" mass="150746">MSIFTHHLFETIRESRGMAGVAVLPVRPSRDDLWSKAVSELSDQERGGIDFTRQEKLDVLTDLTILADKARIESRQKKWKFRRKSGETVILTDVFGKVIKWVDMFKQVGDVAVQADPVHAALPWVGVRFLLQIAINDSVNFAYLAERATAVAEIICRCAIYEDLCLRSSSPSHEELRRSLIHLYISIMRYLSRMRVHFNQRLPKRVARSIISANDFETAFDGVDKAYQYVQACSALVDIQDQLHASIEIQRKLGEMDTPLRRMSKNLDQITDSLDHERRIRILQWISKEPYKKHHLQNRKDVIQGTGFWLLSDPVFKRWKDESCLSILWLHGIPGSGKTKLISIVIEDLIQFHSEGHNSHPTYFYCSRNPAEPTRSKPERILASIARQLSVAKPGGNLLPPTIHMYDEREVDAFSDDHLSTKDSRDLIISLAANFDMSFIVIDALDECDPHTRSELLDALEAILQAAPQLVKVFVSSRDDQDLFFQLKTHPNLQISSDRNSSDIGLFVASETAKLINKNKLLRFSDQKEHLRQSIIDRLTADADGMFIWVTFQLQSLCALTTDAAHDIYSKILLFEARADLEAVMKVFKWLLAAQEQLHCLQFLIAVSNSGQVRDMLTKDQLLHLCSNLVIHDPVLDVFRFAHLSVREFLQDLPAFSTGAVNGILAETCLLTLLSANRNTSEADARIVLDDVTFDKPVRRILWKYSHRYWDKHCQQSLEPRRCGRLQRLLLQFLSASPVIISVLLGRFFGLDHFMNQETRTILSHPQYCAFFAGAAFEFPEVIFLTFTQIAEGCAFNRGHFDSAKISEIFRSKGILGLIAQFPGPLVSNKGFLYLSGIEEQFEEVRLVLLWIQFVERREKIRKDEAQDEPKFPFTDDELIKSLEIFKEQNVFDIMESYKGKLTGRLLQAISTVGNTFMAKWLPRWRDIHNMEFCESQTSSTELERIWCLFDATPKVTESDSVVYIFKAGLIRFRILQYSIRNGEEELLNRLVNQYHGFSKISPEFKLEGLISEALDLDDEKAVSVVVSGYPGPLTIPIVRKIVTNGKEDLFLNHFKGTVSALGFWGAIECFTASGLRGIMKLYERPVTIADFSIIVYQTMPPTEFAKKFELLLENYEGDKAVPLLSVSGYAPALYLQALFDGSNHCVTRQMLIECAKKNWHDDAFALLLDRCKEPIPQDGIMIFIDSLSSTTLGLKEVVERGIIIMGWCDGLVKKEACDRSSLDFREERKEWDGWEEDKWVDVPSAIRRAALQSIFGDAMMDLCWEHVLQRKWQGSSVAIPLTLVQNCPSGGELTNQARNGELGIPFLYPYKWSNYLRAQ</sequence>
<feature type="domain" description="NWD NACHT-NTPase N-terminal" evidence="2">
    <location>
        <begin position="83"/>
        <end position="230"/>
    </location>
</feature>
<name>A0A1Y1Z025_9PLEO</name>
<dbReference type="Pfam" id="PF24883">
    <property type="entry name" value="NPHP3_N"/>
    <property type="match status" value="1"/>
</dbReference>
<dbReference type="InterPro" id="IPR027417">
    <property type="entry name" value="P-loop_NTPase"/>
</dbReference>
<proteinExistence type="predicted"/>
<dbReference type="Pfam" id="PF17100">
    <property type="entry name" value="NACHT_N"/>
    <property type="match status" value="1"/>
</dbReference>
<accession>A0A1Y1Z025</accession>
<comment type="caution">
    <text evidence="4">The sequence shown here is derived from an EMBL/GenBank/DDBJ whole genome shotgun (WGS) entry which is preliminary data.</text>
</comment>
<evidence type="ECO:0000256" key="1">
    <source>
        <dbReference type="ARBA" id="ARBA00022737"/>
    </source>
</evidence>
<dbReference type="SUPFAM" id="SSF52540">
    <property type="entry name" value="P-loop containing nucleoside triphosphate hydrolases"/>
    <property type="match status" value="1"/>
</dbReference>
<evidence type="ECO:0000259" key="2">
    <source>
        <dbReference type="Pfam" id="PF17100"/>
    </source>
</evidence>
<dbReference type="InterPro" id="IPR056884">
    <property type="entry name" value="NPHP3-like_N"/>
</dbReference>
<keyword evidence="1" id="KW-0677">Repeat</keyword>
<organism evidence="4 5">
    <name type="scientific">Clohesyomyces aquaticus</name>
    <dbReference type="NCBI Taxonomy" id="1231657"/>
    <lineage>
        <taxon>Eukaryota</taxon>
        <taxon>Fungi</taxon>
        <taxon>Dikarya</taxon>
        <taxon>Ascomycota</taxon>
        <taxon>Pezizomycotina</taxon>
        <taxon>Dothideomycetes</taxon>
        <taxon>Pleosporomycetidae</taxon>
        <taxon>Pleosporales</taxon>
        <taxon>Lindgomycetaceae</taxon>
        <taxon>Clohesyomyces</taxon>
    </lineage>
</organism>
<dbReference type="OrthoDB" id="7464126at2759"/>
<gene>
    <name evidence="4" type="ORF">BCR34DRAFT_617742</name>
</gene>
<evidence type="ECO:0000313" key="4">
    <source>
        <dbReference type="EMBL" id="ORY03559.1"/>
    </source>
</evidence>
<evidence type="ECO:0000313" key="5">
    <source>
        <dbReference type="Proteomes" id="UP000193144"/>
    </source>
</evidence>
<dbReference type="Gene3D" id="3.40.50.300">
    <property type="entry name" value="P-loop containing nucleotide triphosphate hydrolases"/>
    <property type="match status" value="1"/>
</dbReference>
<dbReference type="STRING" id="1231657.A0A1Y1Z025"/>
<dbReference type="PANTHER" id="PTHR10039:SF16">
    <property type="entry name" value="GPI INOSITOL-DEACYLASE"/>
    <property type="match status" value="1"/>
</dbReference>
<evidence type="ECO:0000259" key="3">
    <source>
        <dbReference type="Pfam" id="PF24883"/>
    </source>
</evidence>
<dbReference type="PANTHER" id="PTHR10039">
    <property type="entry name" value="AMELOGENIN"/>
    <property type="match status" value="1"/>
</dbReference>
<feature type="domain" description="Nephrocystin 3-like N-terminal" evidence="3">
    <location>
        <begin position="305"/>
        <end position="478"/>
    </location>
</feature>
<dbReference type="Proteomes" id="UP000193144">
    <property type="component" value="Unassembled WGS sequence"/>
</dbReference>
<evidence type="ECO:0008006" key="6">
    <source>
        <dbReference type="Google" id="ProtNLM"/>
    </source>
</evidence>
<dbReference type="EMBL" id="MCFA01000145">
    <property type="protein sequence ID" value="ORY03559.1"/>
    <property type="molecule type" value="Genomic_DNA"/>
</dbReference>